<sequence length="84" mass="9646">SVSRSGTAPTVYSEAMHRVIIVLRCACSKRSFNHLKDPWYFREVELLRPGTQLPAPQTSQRDLLILHEAFIPRFTAYFEVGILI</sequence>
<dbReference type="OMA" id="WYFREVE"/>
<evidence type="ECO:0000313" key="2">
    <source>
        <dbReference type="Proteomes" id="UP000053927"/>
    </source>
</evidence>
<proteinExistence type="predicted"/>
<organism evidence="1 2">
    <name type="scientific">Stereum hirsutum (strain FP-91666)</name>
    <name type="common">White-rot fungus</name>
    <dbReference type="NCBI Taxonomy" id="721885"/>
    <lineage>
        <taxon>Eukaryota</taxon>
        <taxon>Fungi</taxon>
        <taxon>Dikarya</taxon>
        <taxon>Basidiomycota</taxon>
        <taxon>Agaricomycotina</taxon>
        <taxon>Agaricomycetes</taxon>
        <taxon>Russulales</taxon>
        <taxon>Stereaceae</taxon>
        <taxon>Stereum</taxon>
    </lineage>
</organism>
<gene>
    <name evidence="1" type="ORF">STEHIDRAFT_70010</name>
</gene>
<dbReference type="AlphaFoldDB" id="R7RW58"/>
<dbReference type="Proteomes" id="UP000053927">
    <property type="component" value="Unassembled WGS sequence"/>
</dbReference>
<accession>R7RW58</accession>
<dbReference type="KEGG" id="shs:STEHIDRAFT_54541"/>
<dbReference type="OrthoDB" id="2794314at2759"/>
<dbReference type="RefSeq" id="XP_007311891.1">
    <property type="nucleotide sequence ID" value="XM_007311829.1"/>
</dbReference>
<dbReference type="KEGG" id="shs:STEHIDRAFT_70010"/>
<dbReference type="GeneID" id="18806604"/>
<keyword evidence="2" id="KW-1185">Reference proteome</keyword>
<dbReference type="RefSeq" id="XP_007302337.1">
    <property type="nucleotide sequence ID" value="XM_007302275.1"/>
</dbReference>
<name>R7RW58_STEHR</name>
<protein>
    <submittedName>
        <fullName evidence="1">Uncharacterized protein</fullName>
    </submittedName>
</protein>
<evidence type="ECO:0000313" key="1">
    <source>
        <dbReference type="EMBL" id="EIM79010.1"/>
    </source>
</evidence>
<feature type="non-terminal residue" evidence="1">
    <location>
        <position position="1"/>
    </location>
</feature>
<dbReference type="eggNOG" id="ENOG502T1V8">
    <property type="taxonomic scope" value="Eukaryota"/>
</dbReference>
<reference evidence="2" key="1">
    <citation type="journal article" date="2012" name="Science">
        <title>The Paleozoic origin of enzymatic lignin decomposition reconstructed from 31 fungal genomes.</title>
        <authorList>
            <person name="Floudas D."/>
            <person name="Binder M."/>
            <person name="Riley R."/>
            <person name="Barry K."/>
            <person name="Blanchette R.A."/>
            <person name="Henrissat B."/>
            <person name="Martinez A.T."/>
            <person name="Otillar R."/>
            <person name="Spatafora J.W."/>
            <person name="Yadav J.S."/>
            <person name="Aerts A."/>
            <person name="Benoit I."/>
            <person name="Boyd A."/>
            <person name="Carlson A."/>
            <person name="Copeland A."/>
            <person name="Coutinho P.M."/>
            <person name="de Vries R.P."/>
            <person name="Ferreira P."/>
            <person name="Findley K."/>
            <person name="Foster B."/>
            <person name="Gaskell J."/>
            <person name="Glotzer D."/>
            <person name="Gorecki P."/>
            <person name="Heitman J."/>
            <person name="Hesse C."/>
            <person name="Hori C."/>
            <person name="Igarashi K."/>
            <person name="Jurgens J.A."/>
            <person name="Kallen N."/>
            <person name="Kersten P."/>
            <person name="Kohler A."/>
            <person name="Kuees U."/>
            <person name="Kumar T.K.A."/>
            <person name="Kuo A."/>
            <person name="LaButti K."/>
            <person name="Larrondo L.F."/>
            <person name="Lindquist E."/>
            <person name="Ling A."/>
            <person name="Lombard V."/>
            <person name="Lucas S."/>
            <person name="Lundell T."/>
            <person name="Martin R."/>
            <person name="McLaughlin D.J."/>
            <person name="Morgenstern I."/>
            <person name="Morin E."/>
            <person name="Murat C."/>
            <person name="Nagy L.G."/>
            <person name="Nolan M."/>
            <person name="Ohm R.A."/>
            <person name="Patyshakuliyeva A."/>
            <person name="Rokas A."/>
            <person name="Ruiz-Duenas F.J."/>
            <person name="Sabat G."/>
            <person name="Salamov A."/>
            <person name="Samejima M."/>
            <person name="Schmutz J."/>
            <person name="Slot J.C."/>
            <person name="St John F."/>
            <person name="Stenlid J."/>
            <person name="Sun H."/>
            <person name="Sun S."/>
            <person name="Syed K."/>
            <person name="Tsang A."/>
            <person name="Wiebenga A."/>
            <person name="Young D."/>
            <person name="Pisabarro A."/>
            <person name="Eastwood D.C."/>
            <person name="Martin F."/>
            <person name="Cullen D."/>
            <person name="Grigoriev I.V."/>
            <person name="Hibbett D.S."/>
        </authorList>
    </citation>
    <scope>NUCLEOTIDE SEQUENCE [LARGE SCALE GENOMIC DNA]</scope>
    <source>
        <strain evidence="2">FP-91666</strain>
    </source>
</reference>
<dbReference type="EMBL" id="JH687450">
    <property type="protein sequence ID" value="EIM79010.1"/>
    <property type="molecule type" value="Genomic_DNA"/>
</dbReference>